<feature type="region of interest" description="Disordered" evidence="1">
    <location>
        <begin position="144"/>
        <end position="168"/>
    </location>
</feature>
<keyword evidence="3" id="KW-1185">Reference proteome</keyword>
<protein>
    <submittedName>
        <fullName evidence="2">Uncharacterized protein</fullName>
    </submittedName>
</protein>
<dbReference type="Proteomes" id="UP000285278">
    <property type="component" value="Unassembled WGS sequence"/>
</dbReference>
<evidence type="ECO:0000313" key="3">
    <source>
        <dbReference type="Proteomes" id="UP000285278"/>
    </source>
</evidence>
<feature type="compositionally biased region" description="Basic and acidic residues" evidence="1">
    <location>
        <begin position="144"/>
        <end position="159"/>
    </location>
</feature>
<proteinExistence type="predicted"/>
<dbReference type="AlphaFoldDB" id="A0A418Q7G3"/>
<dbReference type="RefSeq" id="WP_119664583.1">
    <property type="nucleotide sequence ID" value="NZ_QXJK01000004.1"/>
</dbReference>
<dbReference type="EMBL" id="QXJK01000004">
    <property type="protein sequence ID" value="RIX35199.1"/>
    <property type="molecule type" value="Genomic_DNA"/>
</dbReference>
<evidence type="ECO:0000256" key="1">
    <source>
        <dbReference type="SAM" id="MobiDB-lite"/>
    </source>
</evidence>
<sequence length="168" mass="18996">MRNQKRDPARNSPARMEAREKATHAVTLRTHGLSWAEVARRAGYPSPDAARVAVARTLDRVEARNVADLRAEEDAHLMLIRQAALPAALEGNPQSLAILLRTSESRRRLFGADRPEEQATNNDELEQLAQEAMEALNEMFDRVQEEARHEGLRQAREELSQEQIVQGR</sequence>
<reference evidence="2 3" key="1">
    <citation type="submission" date="2018-09" db="EMBL/GenBank/DDBJ databases">
        <title>Optimization and identification of Corynebacterium falsenii FN1-14 from fish paste.</title>
        <authorList>
            <person name="Daroonpunt R."/>
            <person name="Tanasupawat S."/>
        </authorList>
    </citation>
    <scope>NUCLEOTIDE SEQUENCE [LARGE SCALE GENOMIC DNA]</scope>
    <source>
        <strain evidence="2 3">FN1-14</strain>
    </source>
</reference>
<organism evidence="2 3">
    <name type="scientific">Corynebacterium falsenii</name>
    <dbReference type="NCBI Taxonomy" id="108486"/>
    <lineage>
        <taxon>Bacteria</taxon>
        <taxon>Bacillati</taxon>
        <taxon>Actinomycetota</taxon>
        <taxon>Actinomycetes</taxon>
        <taxon>Mycobacteriales</taxon>
        <taxon>Corynebacteriaceae</taxon>
        <taxon>Corynebacterium</taxon>
    </lineage>
</organism>
<comment type="caution">
    <text evidence="2">The sequence shown here is derived from an EMBL/GenBank/DDBJ whole genome shotgun (WGS) entry which is preliminary data.</text>
</comment>
<evidence type="ECO:0000313" key="2">
    <source>
        <dbReference type="EMBL" id="RIX35199.1"/>
    </source>
</evidence>
<feature type="region of interest" description="Disordered" evidence="1">
    <location>
        <begin position="1"/>
        <end position="23"/>
    </location>
</feature>
<name>A0A418Q7G3_9CORY</name>
<gene>
    <name evidence="2" type="ORF">D3M95_04840</name>
</gene>
<accession>A0A418Q7G3</accession>
<dbReference type="OrthoDB" id="4407765at2"/>